<keyword evidence="4" id="KW-0969">Cilium</keyword>
<evidence type="ECO:0000256" key="5">
    <source>
        <dbReference type="ARBA" id="ARBA00023273"/>
    </source>
</evidence>
<protein>
    <submittedName>
        <fullName evidence="7">HYDIN protein</fullName>
    </submittedName>
</protein>
<dbReference type="InterPro" id="IPR013783">
    <property type="entry name" value="Ig-like_fold"/>
</dbReference>
<proteinExistence type="predicted"/>
<dbReference type="GO" id="GO:0005930">
    <property type="term" value="C:axoneme"/>
    <property type="evidence" value="ECO:0007669"/>
    <property type="project" value="TreeGrafter"/>
</dbReference>
<accession>A0A7L4AF35</accession>
<keyword evidence="8" id="KW-1185">Reference proteome</keyword>
<gene>
    <name evidence="7" type="primary">Hydin_0</name>
    <name evidence="7" type="ORF">CIRPEC_R08709</name>
</gene>
<feature type="domain" description="HYDIN/VesB/CFA65-like Ig-like" evidence="6">
    <location>
        <begin position="72"/>
        <end position="165"/>
    </location>
</feature>
<evidence type="ECO:0000313" key="7">
    <source>
        <dbReference type="EMBL" id="NXW23792.1"/>
    </source>
</evidence>
<feature type="non-terminal residue" evidence="7">
    <location>
        <position position="1369"/>
    </location>
</feature>
<organism evidence="7 8">
    <name type="scientific">Circaetus pectoralis</name>
    <name type="common">black-chested snake-eagle</name>
    <dbReference type="NCBI Taxonomy" id="321084"/>
    <lineage>
        <taxon>Eukaryota</taxon>
        <taxon>Metazoa</taxon>
        <taxon>Chordata</taxon>
        <taxon>Craniata</taxon>
        <taxon>Vertebrata</taxon>
        <taxon>Euteleostomi</taxon>
        <taxon>Archelosauria</taxon>
        <taxon>Archosauria</taxon>
        <taxon>Dinosauria</taxon>
        <taxon>Saurischia</taxon>
        <taxon>Theropoda</taxon>
        <taxon>Coelurosauria</taxon>
        <taxon>Aves</taxon>
        <taxon>Neognathae</taxon>
        <taxon>Neoaves</taxon>
        <taxon>Telluraves</taxon>
        <taxon>Accipitrimorphae</taxon>
        <taxon>Accipitriformes</taxon>
        <taxon>Accipitridae</taxon>
        <taxon>Accipitrinae</taxon>
        <taxon>Circaetus</taxon>
    </lineage>
</organism>
<comment type="caution">
    <text evidence="7">The sequence shown here is derived from an EMBL/GenBank/DDBJ whole genome shotgun (WGS) entry which is preliminary data.</text>
</comment>
<dbReference type="GO" id="GO:1904158">
    <property type="term" value="P:axonemal central apparatus assembly"/>
    <property type="evidence" value="ECO:0007669"/>
    <property type="project" value="TreeGrafter"/>
</dbReference>
<dbReference type="PANTHER" id="PTHR23053:SF0">
    <property type="entry name" value="HYDROCEPHALUS-INDUCING PROTEIN HOMOLOG"/>
    <property type="match status" value="1"/>
</dbReference>
<dbReference type="Proteomes" id="UP000562238">
    <property type="component" value="Unassembled WGS sequence"/>
</dbReference>
<name>A0A7L4AF35_9AVES</name>
<dbReference type="Gene3D" id="2.60.40.10">
    <property type="entry name" value="Immunoglobulins"/>
    <property type="match status" value="8"/>
</dbReference>
<dbReference type="InterPro" id="IPR053879">
    <property type="entry name" value="HYDIN_VesB_CFA65-like_Ig"/>
</dbReference>
<feature type="non-terminal residue" evidence="7">
    <location>
        <position position="1"/>
    </location>
</feature>
<dbReference type="InterPro" id="IPR033305">
    <property type="entry name" value="Hydin-like"/>
</dbReference>
<dbReference type="Pfam" id="PF22544">
    <property type="entry name" value="HYDIN_VesB_CFA65-like_Ig"/>
    <property type="match status" value="3"/>
</dbReference>
<evidence type="ECO:0000259" key="6">
    <source>
        <dbReference type="Pfam" id="PF22544"/>
    </source>
</evidence>
<sequence>QVPRLVKVVLESSPYFKLISPSDVCRKVAPGMPSTFRILFTPEENKDYFHQLTCITEREKFIVPIRAIGARAILDFPDQLNFSVCPVKYSTQKTLLVHNIGNREARYCISTQSPFSVDPSIGTLGIGDGMQVTVEFHPLKTGDHFRSLIVHYDTGEDIHTSLYGAAVDVNVRLDRNSLTVEKTYLTLSNHRSVVIHNRSEIIAHFQWKAFVTQEEEDQQKLRLCRMLRRQEEDEMDYFLEECTVDPTLRERLSLLSRSFQNQRAKVQGDSMLFSDDIFAIEPVEGDVWPNSSAEINVIFKPQEARLYQQTVYCNISGRETRLPLRIKGEGIGPQLRFSFDQLDIGKVFVGSTHSYEAILFNKGAIDALFSLVPPSTALGSCFTLLPREGIILPDRLQVIRISFSSTILGKFMEEFRFSVNGSPEPVTLTIRGCVIGPTFHFDVPCLRFGDVSFGFPRTLSCRLTNTSLVPMTFNLRIPGDGSGEPSVTSFAQMSDSMRLSWRRGAQGHIKPTEFTIKPCRGTIRSQGLLDVQVTLCSNTVKRYELALVVDVDGVGKEVLALLLTARCVVPPLRVLNPVVTFGRCFLKFPYQQMLTLVNDSNLPGCYGVLPQEHKEDAAVWYSSPVLCGIIQPHSLVEVPFTLEAQVIGEQDTVAHVAVFGSEGSPLKIHLVSIGEGPVVYMHPSKINFGSIQVLQDASRTLHLSNQTVIPASFRAQMARKCSCWRIEPSKGVIPPETEVSVAVIANLDDTEKFKDEVNLFIENSHTYVIPVRAVGIGTTIVTDKPFAPELNLGPHFSLDACCYHFKITNKGRRTHQLYWTTEGFAPFRHRDRLPAVSNTKGKDSSQGPKPACPVFKLRPLRMELMPGKTMEMMLEGSSSTPQVVKERLLCHAIVGSRAGKAQIMQVDVTCEFIAPILQMSSREITFRVEKQPSDVLTLQYKPLSLKNISSLPLSIVLTLEQPFLICDADQQPLSAVPMKLEIGEELHLSIRFNPAYEEDLGIRVVEKALKIQFLEHPHEEQVTIRGEVYFPNLHIETTALDFGCILNDTEEVRYIEMTNCSPLLVQYHWSFLTDSQANQMRYVHFCPLLEALLPGVLSTLQRHCLFLLPWKMAFGLLTFLVNLSALELELDASGNCRVVSLRAASCLLQPMVLVFQLLPSGAVELEGAAETQSPVRIKELMQFMEAEPLALGVEEVFDVLPLYGVLQPGESQRVMFTFFGHANIVAHVMALCRVEGGPTYEIKLSGEASLINYLLNVTEIDCGLQRFNEVTEAEITLQNSGKVGFTYVVLSPSAATADSPLPGVPLVVPSTAYIGPGKEQVLKVYYLPGVPGVFCRTFQIQAGHLKPEEISLKGEGSFPRIYLDLPRNI</sequence>
<evidence type="ECO:0000256" key="3">
    <source>
        <dbReference type="ARBA" id="ARBA00022490"/>
    </source>
</evidence>
<feature type="domain" description="HYDIN/VesB/CFA65-like Ig-like" evidence="6">
    <location>
        <begin position="333"/>
        <end position="433"/>
    </location>
</feature>
<keyword evidence="5" id="KW-0966">Cell projection</keyword>
<evidence type="ECO:0000256" key="1">
    <source>
        <dbReference type="ARBA" id="ARBA00004138"/>
    </source>
</evidence>
<comment type="subcellular location">
    <subcellularLocation>
        <location evidence="1">Cell projection</location>
        <location evidence="1">Cilium</location>
    </subcellularLocation>
    <subcellularLocation>
        <location evidence="2">Cytoplasm</location>
    </subcellularLocation>
</comment>
<dbReference type="PANTHER" id="PTHR23053">
    <property type="entry name" value="DLEC1 DELETED IN LUNG AND ESOPHAGEAL CANCER 1"/>
    <property type="match status" value="1"/>
</dbReference>
<evidence type="ECO:0000313" key="8">
    <source>
        <dbReference type="Proteomes" id="UP000562238"/>
    </source>
</evidence>
<evidence type="ECO:0000256" key="2">
    <source>
        <dbReference type="ARBA" id="ARBA00004496"/>
    </source>
</evidence>
<keyword evidence="3" id="KW-0963">Cytoplasm</keyword>
<dbReference type="GO" id="GO:0003341">
    <property type="term" value="P:cilium movement"/>
    <property type="evidence" value="ECO:0007669"/>
    <property type="project" value="TreeGrafter"/>
</dbReference>
<reference evidence="7 8" key="1">
    <citation type="submission" date="2019-09" db="EMBL/GenBank/DDBJ databases">
        <title>Bird 10,000 Genomes (B10K) Project - Family phase.</title>
        <authorList>
            <person name="Zhang G."/>
        </authorList>
    </citation>
    <scope>NUCLEOTIDE SEQUENCE [LARGE SCALE GENOMIC DNA]</scope>
    <source>
        <strain evidence="7">B10K-DU-010-60</strain>
        <tissue evidence="7">Muscle</tissue>
    </source>
</reference>
<evidence type="ECO:0000256" key="4">
    <source>
        <dbReference type="ARBA" id="ARBA00023069"/>
    </source>
</evidence>
<dbReference type="EMBL" id="VZZV01000980">
    <property type="protein sequence ID" value="NXW23792.1"/>
    <property type="molecule type" value="Genomic_DNA"/>
</dbReference>
<feature type="domain" description="HYDIN/VesB/CFA65-like Ig-like" evidence="6">
    <location>
        <begin position="679"/>
        <end position="763"/>
    </location>
</feature>